<feature type="domain" description="Peptidase S1" evidence="4">
    <location>
        <begin position="38"/>
        <end position="283"/>
    </location>
</feature>
<evidence type="ECO:0000313" key="6">
    <source>
        <dbReference type="Proteomes" id="UP001201812"/>
    </source>
</evidence>
<dbReference type="PRINTS" id="PR00722">
    <property type="entry name" value="CHYMOTRYPSIN"/>
</dbReference>
<dbReference type="InterPro" id="IPR018114">
    <property type="entry name" value="TRYPSIN_HIS"/>
</dbReference>
<keyword evidence="1" id="KW-1015">Disulfide bond</keyword>
<name>A0AAD4MLW8_9BILA</name>
<comment type="caution">
    <text evidence="5">The sequence shown here is derived from an EMBL/GenBank/DDBJ whole genome shotgun (WGS) entry which is preliminary data.</text>
</comment>
<protein>
    <submittedName>
        <fullName evidence="5">Trypsin domain-containing protein</fullName>
    </submittedName>
</protein>
<dbReference type="InterPro" id="IPR001314">
    <property type="entry name" value="Peptidase_S1A"/>
</dbReference>
<dbReference type="EMBL" id="JAKKPZ010000249">
    <property type="protein sequence ID" value="KAI1697818.1"/>
    <property type="molecule type" value="Genomic_DNA"/>
</dbReference>
<feature type="signal peptide" evidence="3">
    <location>
        <begin position="1"/>
        <end position="23"/>
    </location>
</feature>
<accession>A0AAD4MLW8</accession>
<dbReference type="Gene3D" id="2.40.10.10">
    <property type="entry name" value="Trypsin-like serine proteases"/>
    <property type="match status" value="1"/>
</dbReference>
<dbReference type="PANTHER" id="PTHR24256">
    <property type="entry name" value="TRYPTASE-RELATED"/>
    <property type="match status" value="1"/>
</dbReference>
<keyword evidence="6" id="KW-1185">Reference proteome</keyword>
<comment type="similarity">
    <text evidence="2">Belongs to the peptidase S1 family. CLIP subfamily.</text>
</comment>
<feature type="chain" id="PRO_5041910307" evidence="3">
    <location>
        <begin position="24"/>
        <end position="290"/>
    </location>
</feature>
<sequence length="290" mass="32083">MSLGTFSIVLALFVIHASRHALAVSNCGVTSFNFGSRIYHGTPVPLGKWPWMAAIVKRGDYVQPHTCTASVISNEHILTAAHCVNITDFDQQLQVVVGAVDIVSRETKRYDIAEHVQHPEYVTQRSHGTLARCDNDIAIIKLATPLSFSEYIKPICLTSRFAEHTDTQAEHAIIAGWGFRDVPDVRTPVLLEGTAYFQNFETCQQEHMGFPMHKRMHLCTNGRKNHVMKGDSGGPIFVQIQDKQGQIRWHAVGVNSFGNGISPGAEVSTRVSSYCDFIETATEGKATCEQ</sequence>
<keyword evidence="3" id="KW-0732">Signal</keyword>
<gene>
    <name evidence="5" type="ORF">DdX_18280</name>
</gene>
<evidence type="ECO:0000259" key="4">
    <source>
        <dbReference type="PROSITE" id="PS50240"/>
    </source>
</evidence>
<evidence type="ECO:0000313" key="5">
    <source>
        <dbReference type="EMBL" id="KAI1697818.1"/>
    </source>
</evidence>
<dbReference type="AlphaFoldDB" id="A0AAD4MLW8"/>
<reference evidence="5" key="1">
    <citation type="submission" date="2022-01" db="EMBL/GenBank/DDBJ databases">
        <title>Genome Sequence Resource for Two Populations of Ditylenchus destructor, the Migratory Endoparasitic Phytonematode.</title>
        <authorList>
            <person name="Zhang H."/>
            <person name="Lin R."/>
            <person name="Xie B."/>
        </authorList>
    </citation>
    <scope>NUCLEOTIDE SEQUENCE</scope>
    <source>
        <strain evidence="5">BazhouSP</strain>
    </source>
</reference>
<organism evidence="5 6">
    <name type="scientific">Ditylenchus destructor</name>
    <dbReference type="NCBI Taxonomy" id="166010"/>
    <lineage>
        <taxon>Eukaryota</taxon>
        <taxon>Metazoa</taxon>
        <taxon>Ecdysozoa</taxon>
        <taxon>Nematoda</taxon>
        <taxon>Chromadorea</taxon>
        <taxon>Rhabditida</taxon>
        <taxon>Tylenchina</taxon>
        <taxon>Tylenchomorpha</taxon>
        <taxon>Sphaerularioidea</taxon>
        <taxon>Anguinidae</taxon>
        <taxon>Anguininae</taxon>
        <taxon>Ditylenchus</taxon>
    </lineage>
</organism>
<dbReference type="InterPro" id="IPR043504">
    <property type="entry name" value="Peptidase_S1_PA_chymotrypsin"/>
</dbReference>
<dbReference type="SUPFAM" id="SSF50494">
    <property type="entry name" value="Trypsin-like serine proteases"/>
    <property type="match status" value="1"/>
</dbReference>
<dbReference type="Pfam" id="PF00089">
    <property type="entry name" value="Trypsin"/>
    <property type="match status" value="1"/>
</dbReference>
<dbReference type="GO" id="GO:0006508">
    <property type="term" value="P:proteolysis"/>
    <property type="evidence" value="ECO:0007669"/>
    <property type="project" value="InterPro"/>
</dbReference>
<dbReference type="PROSITE" id="PS50240">
    <property type="entry name" value="TRYPSIN_DOM"/>
    <property type="match status" value="1"/>
</dbReference>
<dbReference type="InterPro" id="IPR051487">
    <property type="entry name" value="Ser/Thr_Proteases_Immune/Dev"/>
</dbReference>
<evidence type="ECO:0000256" key="1">
    <source>
        <dbReference type="ARBA" id="ARBA00023157"/>
    </source>
</evidence>
<dbReference type="FunFam" id="2.40.10.10:FF:000068">
    <property type="entry name" value="transmembrane protease serine 2"/>
    <property type="match status" value="1"/>
</dbReference>
<dbReference type="CDD" id="cd00190">
    <property type="entry name" value="Tryp_SPc"/>
    <property type="match status" value="1"/>
</dbReference>
<dbReference type="InterPro" id="IPR009003">
    <property type="entry name" value="Peptidase_S1_PA"/>
</dbReference>
<dbReference type="Proteomes" id="UP001201812">
    <property type="component" value="Unassembled WGS sequence"/>
</dbReference>
<dbReference type="SMART" id="SM00020">
    <property type="entry name" value="Tryp_SPc"/>
    <property type="match status" value="1"/>
</dbReference>
<evidence type="ECO:0000256" key="2">
    <source>
        <dbReference type="ARBA" id="ARBA00024195"/>
    </source>
</evidence>
<proteinExistence type="inferred from homology"/>
<dbReference type="PROSITE" id="PS00134">
    <property type="entry name" value="TRYPSIN_HIS"/>
    <property type="match status" value="1"/>
</dbReference>
<dbReference type="InterPro" id="IPR001254">
    <property type="entry name" value="Trypsin_dom"/>
</dbReference>
<dbReference type="GO" id="GO:0004252">
    <property type="term" value="F:serine-type endopeptidase activity"/>
    <property type="evidence" value="ECO:0007669"/>
    <property type="project" value="InterPro"/>
</dbReference>
<evidence type="ECO:0000256" key="3">
    <source>
        <dbReference type="SAM" id="SignalP"/>
    </source>
</evidence>